<dbReference type="SUPFAM" id="SSF101386">
    <property type="entry name" value="all-alpha NTP pyrophosphatases"/>
    <property type="match status" value="1"/>
</dbReference>
<protein>
    <submittedName>
        <fullName evidence="1">Nucleotide pyrophosphohydrolase</fullName>
    </submittedName>
</protein>
<keyword evidence="2" id="KW-1185">Reference proteome</keyword>
<dbReference type="PANTHER" id="PTHR46523:SF1">
    <property type="entry name" value="DCTP PYROPHOSPHATASE 1"/>
    <property type="match status" value="1"/>
</dbReference>
<dbReference type="InterPro" id="IPR052555">
    <property type="entry name" value="dCTP_Pyrophosphatase"/>
</dbReference>
<reference evidence="2" key="1">
    <citation type="journal article" date="2019" name="Int. J. Syst. Evol. Microbiol.">
        <title>The Global Catalogue of Microorganisms (GCM) 10K type strain sequencing project: providing services to taxonomists for standard genome sequencing and annotation.</title>
        <authorList>
            <consortium name="The Broad Institute Genomics Platform"/>
            <consortium name="The Broad Institute Genome Sequencing Center for Infectious Disease"/>
            <person name="Wu L."/>
            <person name="Ma J."/>
        </authorList>
    </citation>
    <scope>NUCLEOTIDE SEQUENCE [LARGE SCALE GENOMIC DNA]</scope>
    <source>
        <strain evidence="2">JCM 3369</strain>
    </source>
</reference>
<dbReference type="PIRSF" id="PIRSF029826">
    <property type="entry name" value="UCP029826_pph"/>
    <property type="match status" value="1"/>
</dbReference>
<evidence type="ECO:0000313" key="1">
    <source>
        <dbReference type="EMBL" id="MFC6882140.1"/>
    </source>
</evidence>
<dbReference type="Pfam" id="PF12643">
    <property type="entry name" value="MazG-like"/>
    <property type="match status" value="1"/>
</dbReference>
<comment type="caution">
    <text evidence="1">The sequence shown here is derived from an EMBL/GenBank/DDBJ whole genome shotgun (WGS) entry which is preliminary data.</text>
</comment>
<dbReference type="PANTHER" id="PTHR46523">
    <property type="entry name" value="DCTP PYROPHOSPHATASE 1"/>
    <property type="match status" value="1"/>
</dbReference>
<sequence length="118" mass="13186">MPEIPDLAQRLRDFAAARDWEQFHTPKNLAMALAGEAGELLAEFQWLTPEESRAVMSDPEAGTRVRREMADVFLYLVRLSDVLGVDLAESALAKLTENDRRYDATAFHGSARKAPPIT</sequence>
<accession>A0ABW2CP46</accession>
<proteinExistence type="predicted"/>
<name>A0ABW2CP46_9ACTN</name>
<dbReference type="InterPro" id="IPR025984">
    <property type="entry name" value="DCTPP"/>
</dbReference>
<organism evidence="1 2">
    <name type="scientific">Actinomadura yumaensis</name>
    <dbReference type="NCBI Taxonomy" id="111807"/>
    <lineage>
        <taxon>Bacteria</taxon>
        <taxon>Bacillati</taxon>
        <taxon>Actinomycetota</taxon>
        <taxon>Actinomycetes</taxon>
        <taxon>Streptosporangiales</taxon>
        <taxon>Thermomonosporaceae</taxon>
        <taxon>Actinomadura</taxon>
    </lineage>
</organism>
<evidence type="ECO:0000313" key="2">
    <source>
        <dbReference type="Proteomes" id="UP001596380"/>
    </source>
</evidence>
<dbReference type="Proteomes" id="UP001596380">
    <property type="component" value="Unassembled WGS sequence"/>
</dbReference>
<gene>
    <name evidence="1" type="ORF">ACFQKB_20475</name>
</gene>
<dbReference type="Gene3D" id="1.10.287.1080">
    <property type="entry name" value="MazG-like"/>
    <property type="match status" value="1"/>
</dbReference>
<dbReference type="CDD" id="cd11537">
    <property type="entry name" value="NTP-PPase_RS21-C6_like"/>
    <property type="match status" value="1"/>
</dbReference>
<dbReference type="RefSeq" id="WP_160825030.1">
    <property type="nucleotide sequence ID" value="NZ_JBHSXE010000001.1"/>
</dbReference>
<dbReference type="EMBL" id="JBHSXS010000011">
    <property type="protein sequence ID" value="MFC6882140.1"/>
    <property type="molecule type" value="Genomic_DNA"/>
</dbReference>